<protein>
    <submittedName>
        <fullName evidence="1">Uncharacterized protein</fullName>
    </submittedName>
</protein>
<gene>
    <name evidence="1" type="ORF">QC763_0101850</name>
</gene>
<reference evidence="1 2" key="1">
    <citation type="journal article" date="2023" name="bioRxiv">
        <title>High-quality genome assemblies of four members of thePodospora anserinaspecies complex.</title>
        <authorList>
            <person name="Ament-Velasquez S.L."/>
            <person name="Vogan A.A."/>
            <person name="Wallerman O."/>
            <person name="Hartmann F."/>
            <person name="Gautier V."/>
            <person name="Silar P."/>
            <person name="Giraud T."/>
            <person name="Johannesson H."/>
        </authorList>
    </citation>
    <scope>NUCLEOTIDE SEQUENCE [LARGE SCALE GENOMIC DNA]</scope>
    <source>
        <strain evidence="1 2">CBS 411.78</strain>
    </source>
</reference>
<accession>A0ABR0GZV0</accession>
<evidence type="ECO:0000313" key="1">
    <source>
        <dbReference type="EMBL" id="KAK4661322.1"/>
    </source>
</evidence>
<dbReference type="EMBL" id="JAFFHB010000009">
    <property type="protein sequence ID" value="KAK4661322.1"/>
    <property type="molecule type" value="Genomic_DNA"/>
</dbReference>
<evidence type="ECO:0000313" key="2">
    <source>
        <dbReference type="Proteomes" id="UP001326199"/>
    </source>
</evidence>
<keyword evidence="2" id="KW-1185">Reference proteome</keyword>
<dbReference type="GeneID" id="87926650"/>
<sequence length="109" mass="11878">MPTPQTTTAAQTPPLTNPGNPLFPNLCLVHQLVARTIRQHPSESGSRFQENSNIPSISYDEAIDCALCYGWIDGQRKALDSLYFLQRFTPEGRTACGPSATSKKVAALT</sequence>
<organism evidence="1 2">
    <name type="scientific">Podospora pseudopauciseta</name>
    <dbReference type="NCBI Taxonomy" id="2093780"/>
    <lineage>
        <taxon>Eukaryota</taxon>
        <taxon>Fungi</taxon>
        <taxon>Dikarya</taxon>
        <taxon>Ascomycota</taxon>
        <taxon>Pezizomycotina</taxon>
        <taxon>Sordariomycetes</taxon>
        <taxon>Sordariomycetidae</taxon>
        <taxon>Sordariales</taxon>
        <taxon>Podosporaceae</taxon>
        <taxon>Podospora</taxon>
    </lineage>
</organism>
<dbReference type="Proteomes" id="UP001326199">
    <property type="component" value="Unassembled WGS sequence"/>
</dbReference>
<proteinExistence type="predicted"/>
<name>A0ABR0GZV0_9PEZI</name>
<dbReference type="RefSeq" id="XP_062761288.1">
    <property type="nucleotide sequence ID" value="XM_062906406.1"/>
</dbReference>
<comment type="caution">
    <text evidence="1">The sequence shown here is derived from an EMBL/GenBank/DDBJ whole genome shotgun (WGS) entry which is preliminary data.</text>
</comment>